<gene>
    <name evidence="1" type="ORF">F4554_002074</name>
</gene>
<dbReference type="RefSeq" id="WP_202889235.1">
    <property type="nucleotide sequence ID" value="NZ_BAAARR010000008.1"/>
</dbReference>
<comment type="caution">
    <text evidence="1">The sequence shown here is derived from an EMBL/GenBank/DDBJ whole genome shotgun (WGS) entry which is preliminary data.</text>
</comment>
<protein>
    <recommendedName>
        <fullName evidence="3">DUF1835 domain-containing protein</fullName>
    </recommendedName>
</protein>
<evidence type="ECO:0000313" key="1">
    <source>
        <dbReference type="EMBL" id="NYH89436.1"/>
    </source>
</evidence>
<name>A0A852ZLY3_9ACTN</name>
<evidence type="ECO:0008006" key="3">
    <source>
        <dbReference type="Google" id="ProtNLM"/>
    </source>
</evidence>
<dbReference type="EMBL" id="JACBZH010000001">
    <property type="protein sequence ID" value="NYH89436.1"/>
    <property type="molecule type" value="Genomic_DNA"/>
</dbReference>
<evidence type="ECO:0000313" key="2">
    <source>
        <dbReference type="Proteomes" id="UP000579605"/>
    </source>
</evidence>
<sequence>MTRDAAFKRRVRARMTRTGERYAAARAQLADRTADGTTTEITTETTTETATETATLTGNDHTAGVLHVTNGDCAAEVMRAAGLTEPILPWRDVLHDGPVPGGLTDAELRAVRADFIAGGWGDPASVRADFDARDATLAAHRDGRVVLWFEADLYDQLQVVQVIDQLHRAGVPPESVSLVSAGEFPGVAHFGGLGELAPEDLLRLRSDELPLTAEAFDLAVAAWAAFTAPDPAALAEIARSASPILRHLAEAFGRLAQEYPARSDGLSLTERRILLAVESGAGTAGRVFAEVQRRERRPYLGDTSCFDRIAELAGARQPLLAVDPGTTADGPYAEHRVALTPVGRDVLAGRADHTELNGVDRWIGGVHLTGTRPAWRYDERLEKLQAG</sequence>
<dbReference type="AlphaFoldDB" id="A0A852ZLY3"/>
<keyword evidence="2" id="KW-1185">Reference proteome</keyword>
<proteinExistence type="predicted"/>
<organism evidence="1 2">
    <name type="scientific">Actinopolymorpha rutila</name>
    <dbReference type="NCBI Taxonomy" id="446787"/>
    <lineage>
        <taxon>Bacteria</taxon>
        <taxon>Bacillati</taxon>
        <taxon>Actinomycetota</taxon>
        <taxon>Actinomycetes</taxon>
        <taxon>Propionibacteriales</taxon>
        <taxon>Actinopolymorphaceae</taxon>
        <taxon>Actinopolymorpha</taxon>
    </lineage>
</organism>
<dbReference type="Proteomes" id="UP000579605">
    <property type="component" value="Unassembled WGS sequence"/>
</dbReference>
<accession>A0A852ZLY3</accession>
<reference evidence="1 2" key="1">
    <citation type="submission" date="2020-07" db="EMBL/GenBank/DDBJ databases">
        <title>Sequencing the genomes of 1000 actinobacteria strains.</title>
        <authorList>
            <person name="Klenk H.-P."/>
        </authorList>
    </citation>
    <scope>NUCLEOTIDE SEQUENCE [LARGE SCALE GENOMIC DNA]</scope>
    <source>
        <strain evidence="1 2">DSM 18448</strain>
    </source>
</reference>